<dbReference type="AlphaFoldDB" id="A0A8J6YNF3"/>
<name>A0A8J6YNF3_9PROT</name>
<organism evidence="1 2">
    <name type="scientific">Phaeovibrio sulfidiphilus</name>
    <dbReference type="NCBI Taxonomy" id="1220600"/>
    <lineage>
        <taxon>Bacteria</taxon>
        <taxon>Pseudomonadati</taxon>
        <taxon>Pseudomonadota</taxon>
        <taxon>Alphaproteobacteria</taxon>
        <taxon>Rhodospirillales</taxon>
        <taxon>Rhodospirillaceae</taxon>
        <taxon>Phaeovibrio</taxon>
    </lineage>
</organism>
<sequence>MQTTLPGLRAFLDFLIDVRPDLSIPHSLPGRIRLQLALAGIGKAARHDLSLSVADLDRVAGIEEVRVNTMARSLVISYDPRQIPDSFWEQCLSVPDEDLPDLVMQTLRPRAAP</sequence>
<accession>A0A8J6YNF3</accession>
<dbReference type="Pfam" id="PF19991">
    <property type="entry name" value="HMA_2"/>
    <property type="match status" value="1"/>
</dbReference>
<dbReference type="Proteomes" id="UP000631034">
    <property type="component" value="Unassembled WGS sequence"/>
</dbReference>
<dbReference type="EMBL" id="JACZHT010000017">
    <property type="protein sequence ID" value="MBE1238008.1"/>
    <property type="molecule type" value="Genomic_DNA"/>
</dbReference>
<reference evidence="1" key="1">
    <citation type="submission" date="2020-10" db="EMBL/GenBank/DDBJ databases">
        <title>Genome sequence of the unusual species of purple photosynthetic bacteria, Phaeovibrio sulfidiphilus DSM 23193, type strain.</title>
        <authorList>
            <person name="Kyndt J.A."/>
            <person name="Meyer T.E."/>
        </authorList>
    </citation>
    <scope>NUCLEOTIDE SEQUENCE</scope>
    <source>
        <strain evidence="1">DSM 23193</strain>
    </source>
</reference>
<gene>
    <name evidence="1" type="ORF">IHV25_10210</name>
</gene>
<keyword evidence="2" id="KW-1185">Reference proteome</keyword>
<evidence type="ECO:0000313" key="1">
    <source>
        <dbReference type="EMBL" id="MBE1238008.1"/>
    </source>
</evidence>
<protein>
    <submittedName>
        <fullName evidence="1">Heavy-metal-associated domain-containing protein</fullName>
    </submittedName>
</protein>
<dbReference type="RefSeq" id="WP_192535022.1">
    <property type="nucleotide sequence ID" value="NZ_JACZHT010000017.1"/>
</dbReference>
<proteinExistence type="predicted"/>
<evidence type="ECO:0000313" key="2">
    <source>
        <dbReference type="Proteomes" id="UP000631034"/>
    </source>
</evidence>
<comment type="caution">
    <text evidence="1">The sequence shown here is derived from an EMBL/GenBank/DDBJ whole genome shotgun (WGS) entry which is preliminary data.</text>
</comment>